<feature type="region of interest" description="Disordered" evidence="6">
    <location>
        <begin position="1"/>
        <end position="21"/>
    </location>
</feature>
<keyword evidence="3" id="KW-0238">DNA-binding</keyword>
<dbReference type="Gene3D" id="3.40.50.2300">
    <property type="match status" value="1"/>
</dbReference>
<dbReference type="SMART" id="SM00421">
    <property type="entry name" value="HTH_LUXR"/>
    <property type="match status" value="1"/>
</dbReference>
<evidence type="ECO:0000313" key="9">
    <source>
        <dbReference type="EMBL" id="SFE32989.1"/>
    </source>
</evidence>
<dbReference type="InterPro" id="IPR016032">
    <property type="entry name" value="Sig_transdc_resp-reg_C-effctor"/>
</dbReference>
<dbReference type="CDD" id="cd06170">
    <property type="entry name" value="LuxR_C_like"/>
    <property type="match status" value="1"/>
</dbReference>
<evidence type="ECO:0000259" key="7">
    <source>
        <dbReference type="PROSITE" id="PS50043"/>
    </source>
</evidence>
<dbReference type="AlphaFoldDB" id="A0A1I1ZMS0"/>
<proteinExistence type="predicted"/>
<evidence type="ECO:0000256" key="6">
    <source>
        <dbReference type="SAM" id="MobiDB-lite"/>
    </source>
</evidence>
<dbReference type="PANTHER" id="PTHR43214:SF24">
    <property type="entry name" value="TRANSCRIPTIONAL REGULATORY PROTEIN NARL-RELATED"/>
    <property type="match status" value="1"/>
</dbReference>
<dbReference type="GO" id="GO:0006355">
    <property type="term" value="P:regulation of DNA-templated transcription"/>
    <property type="evidence" value="ECO:0007669"/>
    <property type="project" value="InterPro"/>
</dbReference>
<evidence type="ECO:0000259" key="8">
    <source>
        <dbReference type="PROSITE" id="PS50110"/>
    </source>
</evidence>
<keyword evidence="1 5" id="KW-0597">Phosphoprotein</keyword>
<evidence type="ECO:0000256" key="5">
    <source>
        <dbReference type="PROSITE-ProRule" id="PRU00169"/>
    </source>
</evidence>
<evidence type="ECO:0000313" key="10">
    <source>
        <dbReference type="Proteomes" id="UP000181942"/>
    </source>
</evidence>
<dbReference type="CDD" id="cd17535">
    <property type="entry name" value="REC_NarL-like"/>
    <property type="match status" value="1"/>
</dbReference>
<dbReference type="InterPro" id="IPR039420">
    <property type="entry name" value="WalR-like"/>
</dbReference>
<keyword evidence="2" id="KW-0805">Transcription regulation</keyword>
<organism evidence="9 10">
    <name type="scientific">Streptomyces mirabilis</name>
    <dbReference type="NCBI Taxonomy" id="68239"/>
    <lineage>
        <taxon>Bacteria</taxon>
        <taxon>Bacillati</taxon>
        <taxon>Actinomycetota</taxon>
        <taxon>Actinomycetes</taxon>
        <taxon>Kitasatosporales</taxon>
        <taxon>Streptomycetaceae</taxon>
        <taxon>Streptomyces</taxon>
    </lineage>
</organism>
<gene>
    <name evidence="9" type="ORF">SAMN02787118_101347</name>
</gene>
<dbReference type="PROSITE" id="PS50110">
    <property type="entry name" value="RESPONSE_REGULATORY"/>
    <property type="match status" value="1"/>
</dbReference>
<dbReference type="PROSITE" id="PS00622">
    <property type="entry name" value="HTH_LUXR_1"/>
    <property type="match status" value="1"/>
</dbReference>
<dbReference type="PANTHER" id="PTHR43214">
    <property type="entry name" value="TWO-COMPONENT RESPONSE REGULATOR"/>
    <property type="match status" value="1"/>
</dbReference>
<dbReference type="PRINTS" id="PR00038">
    <property type="entry name" value="HTHLUXR"/>
</dbReference>
<dbReference type="GO" id="GO:0003677">
    <property type="term" value="F:DNA binding"/>
    <property type="evidence" value="ECO:0007669"/>
    <property type="project" value="UniProtKB-KW"/>
</dbReference>
<reference evidence="9 10" key="1">
    <citation type="submission" date="2016-10" db="EMBL/GenBank/DDBJ databases">
        <authorList>
            <person name="de Groot N.N."/>
        </authorList>
    </citation>
    <scope>NUCLEOTIDE SEQUENCE [LARGE SCALE GENOMIC DNA]</scope>
    <source>
        <strain evidence="9 10">OK461</strain>
    </source>
</reference>
<evidence type="ECO:0000256" key="2">
    <source>
        <dbReference type="ARBA" id="ARBA00023015"/>
    </source>
</evidence>
<dbReference type="Pfam" id="PF00072">
    <property type="entry name" value="Response_reg"/>
    <property type="match status" value="1"/>
</dbReference>
<sequence length="236" mass="25188">MTGPTSTPTSTSPPTPSPSRVLICDDQELIRMGLRMVVDSQPDLTVVGEAADGDAAIAGATALEPDLVLMDVRMPGLDGLAATEHLCAQPHGPRILVVTTFDLDEYAYAALRAGANGFLVKDAPAEEILVTVRAVLRGEVMVAPSLTRRLVERFVLHGPASTPAQRRRLAALTERERDVLALVARGLANGEIAARLFVGETTVKTHLGRILTKLGLRDRIHAVIFAYESGLVRVGD</sequence>
<evidence type="ECO:0000256" key="3">
    <source>
        <dbReference type="ARBA" id="ARBA00023125"/>
    </source>
</evidence>
<feature type="domain" description="Response regulatory" evidence="8">
    <location>
        <begin position="20"/>
        <end position="136"/>
    </location>
</feature>
<dbReference type="SUPFAM" id="SSF52172">
    <property type="entry name" value="CheY-like"/>
    <property type="match status" value="1"/>
</dbReference>
<dbReference type="InterPro" id="IPR011006">
    <property type="entry name" value="CheY-like_superfamily"/>
</dbReference>
<evidence type="ECO:0000256" key="1">
    <source>
        <dbReference type="ARBA" id="ARBA00022553"/>
    </source>
</evidence>
<dbReference type="GO" id="GO:0000160">
    <property type="term" value="P:phosphorelay signal transduction system"/>
    <property type="evidence" value="ECO:0007669"/>
    <property type="project" value="InterPro"/>
</dbReference>
<dbReference type="Pfam" id="PF00196">
    <property type="entry name" value="GerE"/>
    <property type="match status" value="1"/>
</dbReference>
<dbReference type="InterPro" id="IPR000792">
    <property type="entry name" value="Tscrpt_reg_LuxR_C"/>
</dbReference>
<feature type="compositionally biased region" description="Low complexity" evidence="6">
    <location>
        <begin position="1"/>
        <end position="10"/>
    </location>
</feature>
<name>A0A1I1ZMS0_9ACTN</name>
<dbReference type="Proteomes" id="UP000181942">
    <property type="component" value="Unassembled WGS sequence"/>
</dbReference>
<feature type="modified residue" description="4-aspartylphosphate" evidence="5">
    <location>
        <position position="71"/>
    </location>
</feature>
<dbReference type="SUPFAM" id="SSF46894">
    <property type="entry name" value="C-terminal effector domain of the bipartite response regulators"/>
    <property type="match status" value="1"/>
</dbReference>
<feature type="domain" description="HTH luxR-type" evidence="7">
    <location>
        <begin position="165"/>
        <end position="230"/>
    </location>
</feature>
<evidence type="ECO:0000256" key="4">
    <source>
        <dbReference type="ARBA" id="ARBA00023163"/>
    </source>
</evidence>
<dbReference type="InterPro" id="IPR001789">
    <property type="entry name" value="Sig_transdc_resp-reg_receiver"/>
</dbReference>
<dbReference type="EMBL" id="FONR01000001">
    <property type="protein sequence ID" value="SFE32989.1"/>
    <property type="molecule type" value="Genomic_DNA"/>
</dbReference>
<dbReference type="PROSITE" id="PS50043">
    <property type="entry name" value="HTH_LUXR_2"/>
    <property type="match status" value="1"/>
</dbReference>
<keyword evidence="4" id="KW-0804">Transcription</keyword>
<dbReference type="RefSeq" id="WP_075025512.1">
    <property type="nucleotide sequence ID" value="NZ_FONR01000001.1"/>
</dbReference>
<dbReference type="OrthoDB" id="9808843at2"/>
<accession>A0A1I1ZMS0</accession>
<dbReference type="InterPro" id="IPR058245">
    <property type="entry name" value="NreC/VraR/RcsB-like_REC"/>
</dbReference>
<protein>
    <submittedName>
        <fullName evidence="9">Two component transcriptional regulator, LuxR family</fullName>
    </submittedName>
</protein>
<dbReference type="SMART" id="SM00448">
    <property type="entry name" value="REC"/>
    <property type="match status" value="1"/>
</dbReference>